<organism evidence="1 2">
    <name type="scientific">Ferrimicrobium acidiphilum</name>
    <dbReference type="NCBI Taxonomy" id="121039"/>
    <lineage>
        <taxon>Bacteria</taxon>
        <taxon>Bacillati</taxon>
        <taxon>Actinomycetota</taxon>
        <taxon>Acidimicrobiia</taxon>
        <taxon>Acidimicrobiales</taxon>
        <taxon>Acidimicrobiaceae</taxon>
        <taxon>Ferrimicrobium</taxon>
    </lineage>
</organism>
<evidence type="ECO:0008006" key="3">
    <source>
        <dbReference type="Google" id="ProtNLM"/>
    </source>
</evidence>
<comment type="caution">
    <text evidence="1">The sequence shown here is derived from an EMBL/GenBank/DDBJ whole genome shotgun (WGS) entry which is preliminary data.</text>
</comment>
<evidence type="ECO:0000313" key="1">
    <source>
        <dbReference type="EMBL" id="MEX6428876.1"/>
    </source>
</evidence>
<proteinExistence type="predicted"/>
<gene>
    <name evidence="1" type="ORF">AB6A68_03370</name>
</gene>
<protein>
    <recommendedName>
        <fullName evidence="3">Hook-length control protein FliK</fullName>
    </recommendedName>
</protein>
<dbReference type="RefSeq" id="WP_369084252.1">
    <property type="nucleotide sequence ID" value="NZ_JBFSHR010000007.1"/>
</dbReference>
<name>A0ABV3Y1P8_9ACTN</name>
<sequence>MSNQLRFNGKSIEEALAKARATLGEGVRLVAAERVSKPGLVGKRISFTVVVEPPMAPVSAPGFAAALRSALLTQEPMPKTRNEADVSDYRSVQDDLAQTYGRASTVDSPPAVPKIFRRDGKVAKLATIASPQWSTASSPSSMDPSAMRVGGGVGGSTPPTLGAVAVVDRLGEGHAPATERDVEECVGVVGPPGAELTEEELVAAARRAMSPGAFLRDRIDSLVVDLAGEAPVVDLRGLPFVAETASLAPTTHLVAIVVPTAPDPVERFVEICNELDIAGEHRFVLARRRREIPAAMQSSTNLVARSVMQSSQNGGCTGVLVDAGQLRLLRGSFLDSMMSVVVAVAGTETIARLEREMSPCGQVDALWYPGDDAIATRLGIARLHPSVAGDDR</sequence>
<accession>A0ABV3Y1P8</accession>
<dbReference type="EMBL" id="JBFSHR010000007">
    <property type="protein sequence ID" value="MEX6428876.1"/>
    <property type="molecule type" value="Genomic_DNA"/>
</dbReference>
<dbReference type="Proteomes" id="UP001560267">
    <property type="component" value="Unassembled WGS sequence"/>
</dbReference>
<reference evidence="1 2" key="1">
    <citation type="submission" date="2024-07" db="EMBL/GenBank/DDBJ databases">
        <title>Draft Genome Sequence of Ferrimicrobium acidiphilum Strain YE2023, Isolated from a Pulp of Bioleach Reactor.</title>
        <authorList>
            <person name="Elkina Y.A."/>
            <person name="Bulaeva A.G."/>
            <person name="Beletsky A.V."/>
            <person name="Mardanov A.V."/>
        </authorList>
    </citation>
    <scope>NUCLEOTIDE SEQUENCE [LARGE SCALE GENOMIC DNA]</scope>
    <source>
        <strain evidence="1 2">YE2023</strain>
    </source>
</reference>
<evidence type="ECO:0000313" key="2">
    <source>
        <dbReference type="Proteomes" id="UP001560267"/>
    </source>
</evidence>
<keyword evidence="2" id="KW-1185">Reference proteome</keyword>